<comment type="caution">
    <text evidence="11">The sequence shown here is derived from an EMBL/GenBank/DDBJ whole genome shotgun (WGS) entry which is preliminary data.</text>
</comment>
<keyword evidence="4" id="KW-0547">Nucleotide-binding</keyword>
<evidence type="ECO:0000256" key="7">
    <source>
        <dbReference type="SAM" id="MobiDB-lite"/>
    </source>
</evidence>
<sequence>MAGAAQGAVDSLLGRLTSMLLDEAQLLGGLRGDVEFIRDEMETMNGLLRHLTDAHHRNHLVRAWMKQVVGLARDCEGNVELYLHHVAADHHSGNCLLRYLRRLLRLLQSLPARHRIATRIRELKVRARDVGDRRLRYGVTVPADDSALRDDNVYDDGNDKQSPRTAADQEEDLRRRALLLDAAAESPLLNAEEVVRRGIDSLTKWLSMEPATTVDGAPPPQVRIFSILGTELASAVATRVYKQHSSVASSIFSCKASSQSQCYKGDVGRVLAEILEQVGGVQLQPGQEEYKVTNQVAGMIVHEDREKRLISEIQERLKGKRFLIKLDSTWVSINEWKCVIEALLQAADGCLPGSAIIMTTENYDLAQSSSPYKIIIARGTKYAYEYGFYMDQAQQLGLFGEEYCRHLFRVLFEYDTFAMKTFLHLLYVNPNKTQDDLEKYMKSILECIDRNRSISKQVLLWCYYELPSKYRSCLLYLTVFPEGHVIRSTSLARRWVAEGLITPNTTSTPTDDEIRSSCSSMDEAEHYLDVLFTAGFVSPVEIGAANNIKSCTVHRQVREFIARVATDVNYVDSSLPPHLARYLSIHNRIGFKKFLSDGDSKDIAAYLPSLSASPQWQLLRVLDLEGCKGLNKKILKSICKILLLKYLSLRNTDVTRLPKQIKDLQCLETLDIRQTKVRIFAKKAIVLPLLKHFLAGDKISVSNEATEFSAVDMPLSICRMKNLEILSHVEVTDSAVELSGIAELLRLRKLGIALRGKNAKLSDLFRQIEQLHRSLRSLSVRLDQPAASENHGDLTPPKFIESLNISGLTSGLPHMIQQLHHLANLTLTKAQLKEDDLSTIGRLHGLHCLRLLHQSYIQSELSFKKGEFQTLKFLHVGTTDVTNITFVTCGSAPKLERIIWSFPTTACVSGLDHLPELREFVLNGDCNPDQVRKEIERHGNLPVFKHNPNVQKQEDIAAASTSSSSAL</sequence>
<dbReference type="CDD" id="cd14798">
    <property type="entry name" value="RX-CC_like"/>
    <property type="match status" value="1"/>
</dbReference>
<dbReference type="Pfam" id="PF18052">
    <property type="entry name" value="Rx_N"/>
    <property type="match status" value="1"/>
</dbReference>
<dbReference type="GO" id="GO:0000166">
    <property type="term" value="F:nucleotide binding"/>
    <property type="evidence" value="ECO:0007669"/>
    <property type="project" value="UniProtKB-KW"/>
</dbReference>
<evidence type="ECO:0000256" key="2">
    <source>
        <dbReference type="ARBA" id="ARBA00022614"/>
    </source>
</evidence>
<feature type="domain" description="Disease resistance protein winged helix" evidence="9">
    <location>
        <begin position="479"/>
        <end position="561"/>
    </location>
</feature>
<reference evidence="11" key="1">
    <citation type="journal article" date="2019" name="BMC Genomics">
        <title>A new reference genome for Sorghum bicolor reveals high levels of sequence similarity between sweet and grain genotypes: implications for the genetics of sugar metabolism.</title>
        <authorList>
            <person name="Cooper E.A."/>
            <person name="Brenton Z.W."/>
            <person name="Flinn B.S."/>
            <person name="Jenkins J."/>
            <person name="Shu S."/>
            <person name="Flowers D."/>
            <person name="Luo F."/>
            <person name="Wang Y."/>
            <person name="Xia P."/>
            <person name="Barry K."/>
            <person name="Daum C."/>
            <person name="Lipzen A."/>
            <person name="Yoshinaga Y."/>
            <person name="Schmutz J."/>
            <person name="Saski C."/>
            <person name="Vermerris W."/>
            <person name="Kresovich S."/>
        </authorList>
    </citation>
    <scope>NUCLEOTIDE SEQUENCE</scope>
</reference>
<dbReference type="Gene3D" id="1.10.10.10">
    <property type="entry name" value="Winged helix-like DNA-binding domain superfamily/Winged helix DNA-binding domain"/>
    <property type="match status" value="1"/>
</dbReference>
<evidence type="ECO:0000259" key="9">
    <source>
        <dbReference type="Pfam" id="PF23559"/>
    </source>
</evidence>
<evidence type="ECO:0000256" key="3">
    <source>
        <dbReference type="ARBA" id="ARBA00022737"/>
    </source>
</evidence>
<dbReference type="Pfam" id="PF23559">
    <property type="entry name" value="WHD_DRP"/>
    <property type="match status" value="1"/>
</dbReference>
<accession>A0A921R046</accession>
<keyword evidence="3" id="KW-0677">Repeat</keyword>
<feature type="domain" description="Disease resistance R13L4/SHOC-2-like LRR" evidence="10">
    <location>
        <begin position="614"/>
        <end position="930"/>
    </location>
</feature>
<dbReference type="AlphaFoldDB" id="A0A921R046"/>
<reference evidence="11" key="2">
    <citation type="submission" date="2020-10" db="EMBL/GenBank/DDBJ databases">
        <authorList>
            <person name="Cooper E.A."/>
            <person name="Brenton Z.W."/>
            <person name="Flinn B.S."/>
            <person name="Jenkins J."/>
            <person name="Shu S."/>
            <person name="Flowers D."/>
            <person name="Luo F."/>
            <person name="Wang Y."/>
            <person name="Xia P."/>
            <person name="Barry K."/>
            <person name="Daum C."/>
            <person name="Lipzen A."/>
            <person name="Yoshinaga Y."/>
            <person name="Schmutz J."/>
            <person name="Saski C."/>
            <person name="Vermerris W."/>
            <person name="Kresovich S."/>
        </authorList>
    </citation>
    <scope>NUCLEOTIDE SEQUENCE</scope>
</reference>
<dbReference type="GO" id="GO:0051707">
    <property type="term" value="P:response to other organism"/>
    <property type="evidence" value="ECO:0007669"/>
    <property type="project" value="UniProtKB-ARBA"/>
</dbReference>
<dbReference type="InterPro" id="IPR027417">
    <property type="entry name" value="P-loop_NTPase"/>
</dbReference>
<protein>
    <recommendedName>
        <fullName evidence="13">Rx N-terminal domain-containing protein</fullName>
    </recommendedName>
</protein>
<dbReference type="Pfam" id="PF23598">
    <property type="entry name" value="LRR_14"/>
    <property type="match status" value="1"/>
</dbReference>
<evidence type="ECO:0000313" key="11">
    <source>
        <dbReference type="EMBL" id="KAG0530823.1"/>
    </source>
</evidence>
<keyword evidence="5" id="KW-0611">Plant defense</keyword>
<dbReference type="InterPro" id="IPR044974">
    <property type="entry name" value="Disease_R_plants"/>
</dbReference>
<dbReference type="InterPro" id="IPR038005">
    <property type="entry name" value="RX-like_CC"/>
</dbReference>
<dbReference type="PANTHER" id="PTHR23155">
    <property type="entry name" value="DISEASE RESISTANCE PROTEIN RP"/>
    <property type="match status" value="1"/>
</dbReference>
<name>A0A921R046_SORBI</name>
<evidence type="ECO:0000256" key="6">
    <source>
        <dbReference type="ARBA" id="ARBA00023054"/>
    </source>
</evidence>
<evidence type="ECO:0000256" key="1">
    <source>
        <dbReference type="ARBA" id="ARBA00008894"/>
    </source>
</evidence>
<dbReference type="PANTHER" id="PTHR23155:SF1062">
    <property type="entry name" value="OS11G0579400 PROTEIN"/>
    <property type="match status" value="1"/>
</dbReference>
<evidence type="ECO:0000256" key="5">
    <source>
        <dbReference type="ARBA" id="ARBA00022821"/>
    </source>
</evidence>
<dbReference type="Gene3D" id="3.40.50.300">
    <property type="entry name" value="P-loop containing nucleotide triphosphate hydrolases"/>
    <property type="match status" value="1"/>
</dbReference>
<dbReference type="InterPro" id="IPR058922">
    <property type="entry name" value="WHD_DRP"/>
</dbReference>
<dbReference type="InterPro" id="IPR055414">
    <property type="entry name" value="LRR_R13L4/SHOC2-like"/>
</dbReference>
<dbReference type="GO" id="GO:0006952">
    <property type="term" value="P:defense response"/>
    <property type="evidence" value="ECO:0007669"/>
    <property type="project" value="UniProtKB-KW"/>
</dbReference>
<dbReference type="EMBL" id="CM027684">
    <property type="protein sequence ID" value="KAG0530823.1"/>
    <property type="molecule type" value="Genomic_DNA"/>
</dbReference>
<dbReference type="SUPFAM" id="SSF52058">
    <property type="entry name" value="L domain-like"/>
    <property type="match status" value="1"/>
</dbReference>
<organism evidence="11 12">
    <name type="scientific">Sorghum bicolor</name>
    <name type="common">Sorghum</name>
    <name type="synonym">Sorghum vulgare</name>
    <dbReference type="NCBI Taxonomy" id="4558"/>
    <lineage>
        <taxon>Eukaryota</taxon>
        <taxon>Viridiplantae</taxon>
        <taxon>Streptophyta</taxon>
        <taxon>Embryophyta</taxon>
        <taxon>Tracheophyta</taxon>
        <taxon>Spermatophyta</taxon>
        <taxon>Magnoliopsida</taxon>
        <taxon>Liliopsida</taxon>
        <taxon>Poales</taxon>
        <taxon>Poaceae</taxon>
        <taxon>PACMAD clade</taxon>
        <taxon>Panicoideae</taxon>
        <taxon>Andropogonodae</taxon>
        <taxon>Andropogoneae</taxon>
        <taxon>Sorghinae</taxon>
        <taxon>Sorghum</taxon>
    </lineage>
</organism>
<dbReference type="Gene3D" id="1.20.5.4130">
    <property type="match status" value="1"/>
</dbReference>
<keyword evidence="6" id="KW-0175">Coiled coil</keyword>
<keyword evidence="2" id="KW-0433">Leucine-rich repeat</keyword>
<gene>
    <name evidence="11" type="ORF">BDA96_05G220200</name>
</gene>
<dbReference type="Proteomes" id="UP000807115">
    <property type="component" value="Chromosome 5"/>
</dbReference>
<evidence type="ECO:0000313" key="12">
    <source>
        <dbReference type="Proteomes" id="UP000807115"/>
    </source>
</evidence>
<dbReference type="InterPro" id="IPR036388">
    <property type="entry name" value="WH-like_DNA-bd_sf"/>
</dbReference>
<feature type="region of interest" description="Disordered" evidence="7">
    <location>
        <begin position="148"/>
        <end position="170"/>
    </location>
</feature>
<comment type="similarity">
    <text evidence="1">Belongs to the disease resistance NB-LRR family.</text>
</comment>
<dbReference type="InterPro" id="IPR032675">
    <property type="entry name" value="LRR_dom_sf"/>
</dbReference>
<proteinExistence type="inferred from homology"/>
<feature type="domain" description="Disease resistance N-terminal" evidence="8">
    <location>
        <begin position="8"/>
        <end position="94"/>
    </location>
</feature>
<dbReference type="Gene3D" id="3.80.10.10">
    <property type="entry name" value="Ribonuclease Inhibitor"/>
    <property type="match status" value="1"/>
</dbReference>
<dbReference type="InterPro" id="IPR041118">
    <property type="entry name" value="Rx_N"/>
</dbReference>
<evidence type="ECO:0000256" key="4">
    <source>
        <dbReference type="ARBA" id="ARBA00022741"/>
    </source>
</evidence>
<dbReference type="SUPFAM" id="SSF52540">
    <property type="entry name" value="P-loop containing nucleoside triphosphate hydrolases"/>
    <property type="match status" value="1"/>
</dbReference>
<feature type="compositionally biased region" description="Basic and acidic residues" evidence="7">
    <location>
        <begin position="148"/>
        <end position="162"/>
    </location>
</feature>
<evidence type="ECO:0000259" key="8">
    <source>
        <dbReference type="Pfam" id="PF18052"/>
    </source>
</evidence>
<evidence type="ECO:0008006" key="13">
    <source>
        <dbReference type="Google" id="ProtNLM"/>
    </source>
</evidence>
<evidence type="ECO:0000259" key="10">
    <source>
        <dbReference type="Pfam" id="PF23598"/>
    </source>
</evidence>